<comment type="subunit">
    <text evidence="6">Homodimer.</text>
</comment>
<dbReference type="EC" id="1.6.5.-" evidence="6"/>
<organism evidence="8 9">
    <name type="scientific">Niallia alba</name>
    <dbReference type="NCBI Taxonomy" id="2729105"/>
    <lineage>
        <taxon>Bacteria</taxon>
        <taxon>Bacillati</taxon>
        <taxon>Bacillota</taxon>
        <taxon>Bacilli</taxon>
        <taxon>Bacillales</taxon>
        <taxon>Bacillaceae</taxon>
        <taxon>Niallia</taxon>
    </lineage>
</organism>
<dbReference type="EC" id="1.7.1.17" evidence="6"/>
<evidence type="ECO:0000259" key="7">
    <source>
        <dbReference type="Pfam" id="PF02525"/>
    </source>
</evidence>
<dbReference type="EMBL" id="JABBPK010000001">
    <property type="protein sequence ID" value="NMO76883.1"/>
    <property type="molecule type" value="Genomic_DNA"/>
</dbReference>
<comment type="cofactor">
    <cofactor evidence="6">
        <name>FMN</name>
        <dbReference type="ChEBI" id="CHEBI:58210"/>
    </cofactor>
    <text evidence="6">Binds 1 FMN per subunit.</text>
</comment>
<evidence type="ECO:0000313" key="8">
    <source>
        <dbReference type="EMBL" id="NMO76883.1"/>
    </source>
</evidence>
<dbReference type="InterPro" id="IPR003680">
    <property type="entry name" value="Flavodoxin_fold"/>
</dbReference>
<dbReference type="GO" id="GO:0009055">
    <property type="term" value="F:electron transfer activity"/>
    <property type="evidence" value="ECO:0007669"/>
    <property type="project" value="UniProtKB-UniRule"/>
</dbReference>
<comment type="catalytic activity">
    <reaction evidence="5">
        <text>N,N-dimethyl-1,4-phenylenediamine + anthranilate + 2 NAD(+) = 2-(4-dimethylaminophenyl)diazenylbenzoate + 2 NADH + 2 H(+)</text>
        <dbReference type="Rhea" id="RHEA:55872"/>
        <dbReference type="ChEBI" id="CHEBI:15378"/>
        <dbReference type="ChEBI" id="CHEBI:15783"/>
        <dbReference type="ChEBI" id="CHEBI:16567"/>
        <dbReference type="ChEBI" id="CHEBI:57540"/>
        <dbReference type="ChEBI" id="CHEBI:57945"/>
        <dbReference type="ChEBI" id="CHEBI:71579"/>
        <dbReference type="EC" id="1.7.1.17"/>
    </reaction>
    <physiologicalReaction direction="right-to-left" evidence="5">
        <dbReference type="Rhea" id="RHEA:55874"/>
    </physiologicalReaction>
</comment>
<feature type="domain" description="Flavodoxin-like fold" evidence="7">
    <location>
        <begin position="3"/>
        <end position="205"/>
    </location>
</feature>
<evidence type="ECO:0000256" key="3">
    <source>
        <dbReference type="ARBA" id="ARBA00023002"/>
    </source>
</evidence>
<dbReference type="Pfam" id="PF02525">
    <property type="entry name" value="Flavodoxin_2"/>
    <property type="match status" value="1"/>
</dbReference>
<comment type="function">
    <text evidence="6">Quinone reductase that provides resistance to thiol-specific stress caused by electrophilic quinones.</text>
</comment>
<protein>
    <recommendedName>
        <fullName evidence="6">FMN dependent NADH:quinone oxidoreductase</fullName>
        <ecNumber evidence="6">1.6.5.-</ecNumber>
    </recommendedName>
    <alternativeName>
        <fullName evidence="6">Azo-dye reductase</fullName>
    </alternativeName>
    <alternativeName>
        <fullName evidence="6">FMN-dependent NADH-azo compound oxidoreductase</fullName>
    </alternativeName>
    <alternativeName>
        <fullName evidence="6">FMN-dependent NADH-azoreductase</fullName>
        <ecNumber evidence="6">1.7.1.17</ecNumber>
    </alternativeName>
</protein>
<evidence type="ECO:0000256" key="6">
    <source>
        <dbReference type="HAMAP-Rule" id="MF_01216"/>
    </source>
</evidence>
<dbReference type="Gene3D" id="3.40.50.360">
    <property type="match status" value="1"/>
</dbReference>
<evidence type="ECO:0000256" key="4">
    <source>
        <dbReference type="ARBA" id="ARBA00023027"/>
    </source>
</evidence>
<comment type="similarity">
    <text evidence="6">Belongs to the azoreductase type 1 family.</text>
</comment>
<dbReference type="SUPFAM" id="SSF52218">
    <property type="entry name" value="Flavoproteins"/>
    <property type="match status" value="1"/>
</dbReference>
<gene>
    <name evidence="6" type="primary">azoR</name>
    <name evidence="8" type="ORF">HHU08_07745</name>
</gene>
<accession>A0A7Y0K6X2</accession>
<dbReference type="InterPro" id="IPR023048">
    <property type="entry name" value="NADH:quinone_OxRdtase_FMN_depd"/>
</dbReference>
<keyword evidence="1 6" id="KW-0285">Flavoprotein</keyword>
<dbReference type="Proteomes" id="UP000588491">
    <property type="component" value="Unassembled WGS sequence"/>
</dbReference>
<comment type="caution">
    <text evidence="6">Lacks conserved residue(s) required for the propagation of feature annotation.</text>
</comment>
<comment type="catalytic activity">
    <reaction evidence="6">
        <text>2 a quinone + NADH + H(+) = 2 a 1,4-benzosemiquinone + NAD(+)</text>
        <dbReference type="Rhea" id="RHEA:65952"/>
        <dbReference type="ChEBI" id="CHEBI:15378"/>
        <dbReference type="ChEBI" id="CHEBI:57540"/>
        <dbReference type="ChEBI" id="CHEBI:57945"/>
        <dbReference type="ChEBI" id="CHEBI:132124"/>
        <dbReference type="ChEBI" id="CHEBI:134225"/>
    </reaction>
</comment>
<comment type="function">
    <text evidence="6">Also exhibits azoreductase activity. Catalyzes the reductive cleavage of the azo bond in aromatic azo compounds to the corresponding amines.</text>
</comment>
<keyword evidence="4 6" id="KW-0520">NAD</keyword>
<evidence type="ECO:0000256" key="1">
    <source>
        <dbReference type="ARBA" id="ARBA00022630"/>
    </source>
</evidence>
<keyword evidence="2 6" id="KW-0288">FMN</keyword>
<dbReference type="PANTHER" id="PTHR43741">
    <property type="entry name" value="FMN-DEPENDENT NADH-AZOREDUCTASE 1"/>
    <property type="match status" value="1"/>
</dbReference>
<sequence length="211" mass="23439">MAKVLYITANPFDESRSYGMAVGKAFIDQYEVSNPNDEVIHINLYNEYIPSIDADVFQGWGKLQSGSGFDQLSDEEKTKVSRLAELSEQFVKADKYIFVTPLWNLLFPPVMKAYLDSVAVAGKTFEYTAQGPKGLLTDKKVLHIQASGGIYSHGPAADKEMAHRYLKTLMAFFGINDFQGLFVEGHDLAPERAEEIKANAIARAKDAAITF</sequence>
<evidence type="ECO:0000256" key="2">
    <source>
        <dbReference type="ARBA" id="ARBA00022643"/>
    </source>
</evidence>
<proteinExistence type="inferred from homology"/>
<dbReference type="NCBIfam" id="NF010075">
    <property type="entry name" value="PRK13556.1"/>
    <property type="match status" value="1"/>
</dbReference>
<comment type="caution">
    <text evidence="8">The sequence shown here is derived from an EMBL/GenBank/DDBJ whole genome shotgun (WGS) entry which is preliminary data.</text>
</comment>
<name>A0A7Y0K6X2_9BACI</name>
<evidence type="ECO:0000256" key="5">
    <source>
        <dbReference type="ARBA" id="ARBA00048542"/>
    </source>
</evidence>
<dbReference type="AlphaFoldDB" id="A0A7Y0K6X2"/>
<dbReference type="GO" id="GO:0010181">
    <property type="term" value="F:FMN binding"/>
    <property type="evidence" value="ECO:0007669"/>
    <property type="project" value="UniProtKB-UniRule"/>
</dbReference>
<dbReference type="InterPro" id="IPR029039">
    <property type="entry name" value="Flavoprotein-like_sf"/>
</dbReference>
<dbReference type="HAMAP" id="MF_01216">
    <property type="entry name" value="Azoreductase_type1"/>
    <property type="match status" value="1"/>
</dbReference>
<dbReference type="GO" id="GO:0016652">
    <property type="term" value="F:oxidoreductase activity, acting on NAD(P)H as acceptor"/>
    <property type="evidence" value="ECO:0007669"/>
    <property type="project" value="UniProtKB-UniRule"/>
</dbReference>
<keyword evidence="9" id="KW-1185">Reference proteome</keyword>
<reference evidence="8 9" key="1">
    <citation type="submission" date="2020-04" db="EMBL/GenBank/DDBJ databases">
        <title>Bacillus sp. UniB3 isolated from commercial digestive syrup.</title>
        <authorList>
            <person name="Thorat V."/>
            <person name="Kirdat K."/>
            <person name="Tiwarekar B."/>
            <person name="Yadav A."/>
        </authorList>
    </citation>
    <scope>NUCLEOTIDE SEQUENCE [LARGE SCALE GENOMIC DNA]</scope>
    <source>
        <strain evidence="8 9">UniB3</strain>
    </source>
</reference>
<dbReference type="GO" id="GO:0016655">
    <property type="term" value="F:oxidoreductase activity, acting on NAD(P)H, quinone or similar compound as acceptor"/>
    <property type="evidence" value="ECO:0007669"/>
    <property type="project" value="InterPro"/>
</dbReference>
<evidence type="ECO:0000313" key="9">
    <source>
        <dbReference type="Proteomes" id="UP000588491"/>
    </source>
</evidence>
<dbReference type="RefSeq" id="WP_048718744.1">
    <property type="nucleotide sequence ID" value="NZ_JABBPK010000001.1"/>
</dbReference>
<keyword evidence="3 6" id="KW-0560">Oxidoreductase</keyword>
<dbReference type="InterPro" id="IPR050104">
    <property type="entry name" value="FMN-dep_NADH:Q_OxRdtase_AzoR1"/>
</dbReference>
<dbReference type="PANTHER" id="PTHR43741:SF7">
    <property type="entry name" value="FMN-DEPENDENT NADH:QUINONE OXIDOREDUCTASE"/>
    <property type="match status" value="1"/>
</dbReference>